<evidence type="ECO:0000313" key="2">
    <source>
        <dbReference type="Proteomes" id="UP001164020"/>
    </source>
</evidence>
<accession>A0ABY7C4K1</accession>
<gene>
    <name evidence="1" type="ORF">OH818_13175</name>
</gene>
<reference evidence="1" key="1">
    <citation type="submission" date="2022-12" db="EMBL/GenBank/DDBJ databases">
        <title>Jiella pelagia sp. nov., isolated from phosphonate enriched culture of Northwest Pacific surface seawater.</title>
        <authorList>
            <person name="Shin D.Y."/>
            <person name="Hwang C.Y."/>
        </authorList>
    </citation>
    <scope>NUCLEOTIDE SEQUENCE</scope>
    <source>
        <strain evidence="1">HL-NP1</strain>
    </source>
</reference>
<dbReference type="Proteomes" id="UP001164020">
    <property type="component" value="Chromosome"/>
</dbReference>
<organism evidence="1 2">
    <name type="scientific">Jiella pelagia</name>
    <dbReference type="NCBI Taxonomy" id="2986949"/>
    <lineage>
        <taxon>Bacteria</taxon>
        <taxon>Pseudomonadati</taxon>
        <taxon>Pseudomonadota</taxon>
        <taxon>Alphaproteobacteria</taxon>
        <taxon>Hyphomicrobiales</taxon>
        <taxon>Aurantimonadaceae</taxon>
        <taxon>Jiella</taxon>
    </lineage>
</organism>
<name>A0ABY7C4K1_9HYPH</name>
<sequence>MVDELLGATMLAGEASRNSACGRRAVSTAYYAVFHALSDLATGSLLPGVPNAAEDYVRIYRSLDHGPLKNAFNQAPLKDDARLRSIGGLIAHLQSERVRADYLPADPLLFPHAQVIDLVLQASQIVQELRSLPDDERRKLAVCLLFRTRKD</sequence>
<evidence type="ECO:0000313" key="1">
    <source>
        <dbReference type="EMBL" id="WAP70854.1"/>
    </source>
</evidence>
<dbReference type="RefSeq" id="WP_268883390.1">
    <property type="nucleotide sequence ID" value="NZ_CP114029.1"/>
</dbReference>
<keyword evidence="2" id="KW-1185">Reference proteome</keyword>
<protein>
    <submittedName>
        <fullName evidence="1">Uncharacterized protein</fullName>
    </submittedName>
</protein>
<proteinExistence type="predicted"/>
<dbReference type="EMBL" id="CP114029">
    <property type="protein sequence ID" value="WAP70854.1"/>
    <property type="molecule type" value="Genomic_DNA"/>
</dbReference>
<dbReference type="Gene3D" id="1.20.120.330">
    <property type="entry name" value="Nucleotidyltransferases domain 2"/>
    <property type="match status" value="1"/>
</dbReference>